<feature type="coiled-coil region" evidence="1">
    <location>
        <begin position="338"/>
        <end position="390"/>
    </location>
</feature>
<comment type="caution">
    <text evidence="2">The sequence shown here is derived from an EMBL/GenBank/DDBJ whole genome shotgun (WGS) entry which is preliminary data.</text>
</comment>
<proteinExistence type="predicted"/>
<feature type="coiled-coil region" evidence="1">
    <location>
        <begin position="514"/>
        <end position="544"/>
    </location>
</feature>
<evidence type="ECO:0000313" key="2">
    <source>
        <dbReference type="EMBL" id="GBP52706.1"/>
    </source>
</evidence>
<organism evidence="2 3">
    <name type="scientific">Eumeta variegata</name>
    <name type="common">Bagworm moth</name>
    <name type="synonym">Eumeta japonica</name>
    <dbReference type="NCBI Taxonomy" id="151549"/>
    <lineage>
        <taxon>Eukaryota</taxon>
        <taxon>Metazoa</taxon>
        <taxon>Ecdysozoa</taxon>
        <taxon>Arthropoda</taxon>
        <taxon>Hexapoda</taxon>
        <taxon>Insecta</taxon>
        <taxon>Pterygota</taxon>
        <taxon>Neoptera</taxon>
        <taxon>Endopterygota</taxon>
        <taxon>Lepidoptera</taxon>
        <taxon>Glossata</taxon>
        <taxon>Ditrysia</taxon>
        <taxon>Tineoidea</taxon>
        <taxon>Psychidae</taxon>
        <taxon>Oiketicinae</taxon>
        <taxon>Eumeta</taxon>
    </lineage>
</organism>
<feature type="coiled-coil region" evidence="1">
    <location>
        <begin position="123"/>
        <end position="310"/>
    </location>
</feature>
<protein>
    <submittedName>
        <fullName evidence="2">Uncharacterized protein</fullName>
    </submittedName>
</protein>
<keyword evidence="3" id="KW-1185">Reference proteome</keyword>
<dbReference type="STRING" id="151549.A0A4C1WMM4"/>
<evidence type="ECO:0000313" key="3">
    <source>
        <dbReference type="Proteomes" id="UP000299102"/>
    </source>
</evidence>
<sequence>MNTGGFTRYRPAYGTWEAGRHDACMQRRGRSVAYRGFVRKQQGHTRLFSKGASINHVARPRGGISITLKQTGIDDCTVDDDCKGVVDCSELKKEIGHPIDQFQKNRLQIIVQRSLVVIPEETERELNQQLEEALNRIAELEARVEALQRDRERLESERSLQEKNAREALAAAEADTLKWRTAHETARTQAAARAEKMLVDCEWKMRELEKKARDADKQRVEISKTLEQVKAEKAQPSPAHVAELQQLRGLASEQQRSVQSLTTQLQRVETREEALKLEVHRLKDVLERETNNAREKEERHFQTLERLEANHAKALDSQRAEFTAAAASTRAALERVHAEKTRQALAQLRADAEKDAKNADRKLREVTTRYDNLKEELAAKQAHYEKAISDAHSKADWELLQLRHLLDKADITYANNIEQANEKFEREKENLIEEWSAKLRQAEEQASSDAKEAKAVLESTRARLIADKNEQLNKLKEKHKLEMDDQWEQFMTDKENCLARMKTECRQEGEEERVKREKDLLEEIAELKSQIQEKTVDYDNLAVKAAACGRTLAVTEQELKSVLLENATL</sequence>
<dbReference type="AlphaFoldDB" id="A0A4C1WMM4"/>
<dbReference type="OrthoDB" id="75801at2759"/>
<feature type="coiled-coil region" evidence="1">
    <location>
        <begin position="414"/>
        <end position="485"/>
    </location>
</feature>
<dbReference type="Proteomes" id="UP000299102">
    <property type="component" value="Unassembled WGS sequence"/>
</dbReference>
<reference evidence="2 3" key="1">
    <citation type="journal article" date="2019" name="Commun. Biol.">
        <title>The bagworm genome reveals a unique fibroin gene that provides high tensile strength.</title>
        <authorList>
            <person name="Kono N."/>
            <person name="Nakamura H."/>
            <person name="Ohtoshi R."/>
            <person name="Tomita M."/>
            <person name="Numata K."/>
            <person name="Arakawa K."/>
        </authorList>
    </citation>
    <scope>NUCLEOTIDE SEQUENCE [LARGE SCALE GENOMIC DNA]</scope>
</reference>
<keyword evidence="1" id="KW-0175">Coiled coil</keyword>
<dbReference type="EMBL" id="BGZK01000608">
    <property type="protein sequence ID" value="GBP52706.1"/>
    <property type="molecule type" value="Genomic_DNA"/>
</dbReference>
<evidence type="ECO:0000256" key="1">
    <source>
        <dbReference type="SAM" id="Coils"/>
    </source>
</evidence>
<gene>
    <name evidence="2" type="ORF">EVAR_43907_1</name>
</gene>
<accession>A0A4C1WMM4</accession>
<name>A0A4C1WMM4_EUMVA</name>